<keyword evidence="4" id="KW-0862">Zinc</keyword>
<dbReference type="PANTHER" id="PTHR43350">
    <property type="entry name" value="NAD-DEPENDENT ALCOHOL DEHYDROGENASE"/>
    <property type="match status" value="1"/>
</dbReference>
<dbReference type="GO" id="GO:0016491">
    <property type="term" value="F:oxidoreductase activity"/>
    <property type="evidence" value="ECO:0007669"/>
    <property type="project" value="UniProtKB-KW"/>
</dbReference>
<name>A0A558C4N5_9BACT</name>
<dbReference type="AlphaFoldDB" id="A0A558C4N5"/>
<dbReference type="InterPro" id="IPR013154">
    <property type="entry name" value="ADH-like_N"/>
</dbReference>
<comment type="similarity">
    <text evidence="2">Belongs to the zinc-containing alcohol dehydrogenase family.</text>
</comment>
<reference evidence="8 9" key="1">
    <citation type="submission" date="2019-07" db="EMBL/GenBank/DDBJ databases">
        <title>Hymenobacter sp. straun FUR1 Genome sequencing and assembly.</title>
        <authorList>
            <person name="Chhetri G."/>
        </authorList>
    </citation>
    <scope>NUCLEOTIDE SEQUENCE [LARGE SCALE GENOMIC DNA]</scope>
    <source>
        <strain evidence="8 9">Fur1</strain>
    </source>
</reference>
<evidence type="ECO:0000256" key="3">
    <source>
        <dbReference type="ARBA" id="ARBA00022723"/>
    </source>
</evidence>
<dbReference type="PANTHER" id="PTHR43350:SF17">
    <property type="entry name" value="NAD-DEPENDENT ALCOHOL DEHYDROGENASE"/>
    <property type="match status" value="1"/>
</dbReference>
<keyword evidence="5" id="KW-0560">Oxidoreductase</keyword>
<organism evidence="8 9">
    <name type="scientific">Hymenobacter setariae</name>
    <dbReference type="NCBI Taxonomy" id="2594794"/>
    <lineage>
        <taxon>Bacteria</taxon>
        <taxon>Pseudomonadati</taxon>
        <taxon>Bacteroidota</taxon>
        <taxon>Cytophagia</taxon>
        <taxon>Cytophagales</taxon>
        <taxon>Hymenobacteraceae</taxon>
        <taxon>Hymenobacter</taxon>
    </lineage>
</organism>
<dbReference type="SUPFAM" id="SSF51735">
    <property type="entry name" value="NAD(P)-binding Rossmann-fold domains"/>
    <property type="match status" value="1"/>
</dbReference>
<evidence type="ECO:0000256" key="1">
    <source>
        <dbReference type="ARBA" id="ARBA00001947"/>
    </source>
</evidence>
<proteinExistence type="inferred from homology"/>
<evidence type="ECO:0000313" key="9">
    <source>
        <dbReference type="Proteomes" id="UP000317624"/>
    </source>
</evidence>
<dbReference type="Pfam" id="PF00107">
    <property type="entry name" value="ADH_zinc_N"/>
    <property type="match status" value="1"/>
</dbReference>
<sequence length="358" mass="37233">MKAAVLRVFNTPLVIEELPDPQPGAGEAVVDVVAAPVLSYTNEVLSGARQYPLLLPLAIGVGAIGRVRAVGPDATRLKPGDWVLCDPAVRARDEATTPDIMLQGWIAPSPGAQRLQAHFRHGAFAEQVLVPLESVVPLGPLDAAEAGHLASMFTMLVPYGGLLAGNLQAGQTVLISGATGHFGSSGVAVALAMGAACVVAPGRNEAVLADLVRRFGPRVVPVTLTGDQDADEQRMRQAAPGPIDLVLDILPPLPSAAPVEAAARTVRANGTVILMGGLRVGLTLNYAHLMRNSITVKGQYMCPRDAPAKLMALIRAGLLPLDGLEVSSFSLDQANEAVAHAATHGGPFRYTVIQPEVA</sequence>
<evidence type="ECO:0000256" key="2">
    <source>
        <dbReference type="ARBA" id="ARBA00008072"/>
    </source>
</evidence>
<dbReference type="Proteomes" id="UP000317624">
    <property type="component" value="Unassembled WGS sequence"/>
</dbReference>
<dbReference type="Gene3D" id="3.90.180.10">
    <property type="entry name" value="Medium-chain alcohol dehydrogenases, catalytic domain"/>
    <property type="match status" value="1"/>
</dbReference>
<dbReference type="Gene3D" id="3.40.50.720">
    <property type="entry name" value="NAD(P)-binding Rossmann-like Domain"/>
    <property type="match status" value="1"/>
</dbReference>
<evidence type="ECO:0000256" key="5">
    <source>
        <dbReference type="ARBA" id="ARBA00023002"/>
    </source>
</evidence>
<keyword evidence="9" id="KW-1185">Reference proteome</keyword>
<evidence type="ECO:0000259" key="7">
    <source>
        <dbReference type="Pfam" id="PF08240"/>
    </source>
</evidence>
<evidence type="ECO:0000313" key="8">
    <source>
        <dbReference type="EMBL" id="TVT43720.1"/>
    </source>
</evidence>
<feature type="domain" description="Alcohol dehydrogenase-like N-terminal" evidence="7">
    <location>
        <begin position="24"/>
        <end position="138"/>
    </location>
</feature>
<accession>A0A558C4N5</accession>
<comment type="cofactor">
    <cofactor evidence="1">
        <name>Zn(2+)</name>
        <dbReference type="ChEBI" id="CHEBI:29105"/>
    </cofactor>
</comment>
<dbReference type="RefSeq" id="WP_144845501.1">
    <property type="nucleotide sequence ID" value="NZ_VMRJ01000001.1"/>
</dbReference>
<dbReference type="OrthoDB" id="9787435at2"/>
<dbReference type="Pfam" id="PF08240">
    <property type="entry name" value="ADH_N"/>
    <property type="match status" value="1"/>
</dbReference>
<dbReference type="SUPFAM" id="SSF50129">
    <property type="entry name" value="GroES-like"/>
    <property type="match status" value="1"/>
</dbReference>
<evidence type="ECO:0000259" key="6">
    <source>
        <dbReference type="Pfam" id="PF00107"/>
    </source>
</evidence>
<dbReference type="GO" id="GO:0046872">
    <property type="term" value="F:metal ion binding"/>
    <property type="evidence" value="ECO:0007669"/>
    <property type="project" value="UniProtKB-KW"/>
</dbReference>
<dbReference type="EMBL" id="VMRJ01000001">
    <property type="protein sequence ID" value="TVT43720.1"/>
    <property type="molecule type" value="Genomic_DNA"/>
</dbReference>
<dbReference type="InterPro" id="IPR036291">
    <property type="entry name" value="NAD(P)-bd_dom_sf"/>
</dbReference>
<comment type="caution">
    <text evidence="8">The sequence shown here is derived from an EMBL/GenBank/DDBJ whole genome shotgun (WGS) entry which is preliminary data.</text>
</comment>
<dbReference type="InterPro" id="IPR011032">
    <property type="entry name" value="GroES-like_sf"/>
</dbReference>
<gene>
    <name evidence="8" type="ORF">FNT36_06440</name>
</gene>
<protein>
    <submittedName>
        <fullName evidence="8">Alcohol dehydrogenase</fullName>
    </submittedName>
</protein>
<dbReference type="InterPro" id="IPR013149">
    <property type="entry name" value="ADH-like_C"/>
</dbReference>
<keyword evidence="3" id="KW-0479">Metal-binding</keyword>
<feature type="domain" description="Alcohol dehydrogenase-like C-terminal" evidence="6">
    <location>
        <begin position="183"/>
        <end position="314"/>
    </location>
</feature>
<evidence type="ECO:0000256" key="4">
    <source>
        <dbReference type="ARBA" id="ARBA00022833"/>
    </source>
</evidence>